<protein>
    <submittedName>
        <fullName evidence="1">Uncharacterized protein</fullName>
    </submittedName>
</protein>
<dbReference type="AlphaFoldDB" id="A0A5C6FPA0"/>
<gene>
    <name evidence="1" type="ORF">V7x_40650</name>
</gene>
<dbReference type="EMBL" id="SJPZ01000002">
    <property type="protein sequence ID" value="TWU62336.1"/>
    <property type="molecule type" value="Genomic_DNA"/>
</dbReference>
<name>A0A5C6FPA0_9PLAN</name>
<accession>A0A5C6FPA0</accession>
<reference evidence="1 2" key="1">
    <citation type="submission" date="2019-02" db="EMBL/GenBank/DDBJ databases">
        <title>Deep-cultivation of Planctomycetes and their phenomic and genomic characterization uncovers novel biology.</title>
        <authorList>
            <person name="Wiegand S."/>
            <person name="Jogler M."/>
            <person name="Boedeker C."/>
            <person name="Pinto D."/>
            <person name="Vollmers J."/>
            <person name="Rivas-Marin E."/>
            <person name="Kohn T."/>
            <person name="Peeters S.H."/>
            <person name="Heuer A."/>
            <person name="Rast P."/>
            <person name="Oberbeckmann S."/>
            <person name="Bunk B."/>
            <person name="Jeske O."/>
            <person name="Meyerdierks A."/>
            <person name="Storesund J.E."/>
            <person name="Kallscheuer N."/>
            <person name="Luecker S."/>
            <person name="Lage O.M."/>
            <person name="Pohl T."/>
            <person name="Merkel B.J."/>
            <person name="Hornburger P."/>
            <person name="Mueller R.-W."/>
            <person name="Bruemmer F."/>
            <person name="Labrenz M."/>
            <person name="Spormann A.M."/>
            <person name="Op Den Camp H."/>
            <person name="Overmann J."/>
            <person name="Amann R."/>
            <person name="Jetten M.S.M."/>
            <person name="Mascher T."/>
            <person name="Medema M.H."/>
            <person name="Devos D.P."/>
            <person name="Kaster A.-K."/>
            <person name="Ovreas L."/>
            <person name="Rohde M."/>
            <person name="Galperin M.Y."/>
            <person name="Jogler C."/>
        </authorList>
    </citation>
    <scope>NUCLEOTIDE SEQUENCE [LARGE SCALE GENOMIC DNA]</scope>
    <source>
        <strain evidence="1 2">V7</strain>
    </source>
</reference>
<evidence type="ECO:0000313" key="2">
    <source>
        <dbReference type="Proteomes" id="UP000316476"/>
    </source>
</evidence>
<comment type="caution">
    <text evidence="1">The sequence shown here is derived from an EMBL/GenBank/DDBJ whole genome shotgun (WGS) entry which is preliminary data.</text>
</comment>
<evidence type="ECO:0000313" key="1">
    <source>
        <dbReference type="EMBL" id="TWU62336.1"/>
    </source>
</evidence>
<sequence>MVSLTPSAIACSPKTVEKQETKKSSEYNLPRLIATTVQLSTALGAILERAGKFDG</sequence>
<proteinExistence type="predicted"/>
<dbReference type="Proteomes" id="UP000316476">
    <property type="component" value="Unassembled WGS sequence"/>
</dbReference>
<organism evidence="1 2">
    <name type="scientific">Crateriforma conspicua</name>
    <dbReference type="NCBI Taxonomy" id="2527996"/>
    <lineage>
        <taxon>Bacteria</taxon>
        <taxon>Pseudomonadati</taxon>
        <taxon>Planctomycetota</taxon>
        <taxon>Planctomycetia</taxon>
        <taxon>Planctomycetales</taxon>
        <taxon>Planctomycetaceae</taxon>
        <taxon>Crateriforma</taxon>
    </lineage>
</organism>